<dbReference type="SUPFAM" id="SSF117457">
    <property type="entry name" value="FumA C-terminal domain-like"/>
    <property type="match status" value="1"/>
</dbReference>
<dbReference type="HOGENOM" id="CLU_098588_0_0_11"/>
<comment type="caution">
    <text evidence="4">The sequence shown here is derived from an EMBL/GenBank/DDBJ whole genome shotgun (WGS) entry which is preliminary data.</text>
</comment>
<evidence type="ECO:0000256" key="1">
    <source>
        <dbReference type="ARBA" id="ARBA00008876"/>
    </source>
</evidence>
<dbReference type="PANTHER" id="PTHR43351:SF2">
    <property type="entry name" value="L(+)-TARTRATE DEHYDRATASE SUBUNIT BETA-RELATED"/>
    <property type="match status" value="1"/>
</dbReference>
<dbReference type="PANTHER" id="PTHR43351">
    <property type="entry name" value="L(+)-TARTRATE DEHYDRATASE SUBUNIT BETA"/>
    <property type="match status" value="1"/>
</dbReference>
<dbReference type="EMBL" id="QYCY01000002">
    <property type="protein sequence ID" value="RLV73645.1"/>
    <property type="molecule type" value="Genomic_DNA"/>
</dbReference>
<dbReference type="STRING" id="1343740.M271_13090"/>
<dbReference type="RefSeq" id="WP_020867620.1">
    <property type="nucleotide sequence ID" value="NC_022785.1"/>
</dbReference>
<dbReference type="KEGG" id="src:M271_13090"/>
<dbReference type="InterPro" id="IPR036660">
    <property type="entry name" value="Fe-S_hydroAse_TtdB_cat_sf"/>
</dbReference>
<keyword evidence="2" id="KW-0456">Lyase</keyword>
<feature type="domain" description="Fe-S hydro-lyase tartrate dehydratase beta-type catalytic" evidence="3">
    <location>
        <begin position="11"/>
        <end position="183"/>
    </location>
</feature>
<dbReference type="Proteomes" id="UP000281594">
    <property type="component" value="Unassembled WGS sequence"/>
</dbReference>
<evidence type="ECO:0000313" key="4">
    <source>
        <dbReference type="EMBL" id="RLV73645.1"/>
    </source>
</evidence>
<dbReference type="GO" id="GO:0016836">
    <property type="term" value="F:hydro-lyase activity"/>
    <property type="evidence" value="ECO:0007669"/>
    <property type="project" value="InterPro"/>
</dbReference>
<comment type="similarity">
    <text evidence="1">Belongs to the class-I fumarase family.</text>
</comment>
<proteinExistence type="inferred from homology"/>
<protein>
    <submittedName>
        <fullName evidence="4">Fumarate hydratase</fullName>
    </submittedName>
</protein>
<sequence length="206" mass="22538">MAEIRDIELPADEHLVRELRAGDLVRLTGEIVISAGLPAYRRLLSELHQGIAPPLGLRGRALFHVGSLGEEAGGEYRLRYLNPTTSTRFNAEMPELIRGLGIRFAGGKGGLGDESAAAMRDIGCVYLSFLGGGCTLLSDAIRRVTAVHWTEMVEHYRLVRVEVERLGPLTVGIDTHGASIYRDLRDDAQARLPDILSGLAEAREIR</sequence>
<dbReference type="AlphaFoldDB" id="A0A0A0N596"/>
<dbReference type="eggNOG" id="COG1838">
    <property type="taxonomic scope" value="Bacteria"/>
</dbReference>
<accession>A0A0A0N596</accession>
<evidence type="ECO:0000259" key="3">
    <source>
        <dbReference type="Pfam" id="PF05683"/>
    </source>
</evidence>
<dbReference type="InterPro" id="IPR004647">
    <property type="entry name" value="Fe-S_hydro-lyase_TtdB-typ_cat"/>
</dbReference>
<gene>
    <name evidence="4" type="ORF">D3C57_130505</name>
</gene>
<evidence type="ECO:0000256" key="2">
    <source>
        <dbReference type="ARBA" id="ARBA00023239"/>
    </source>
</evidence>
<dbReference type="Pfam" id="PF05683">
    <property type="entry name" value="Fumerase_C"/>
    <property type="match status" value="1"/>
</dbReference>
<name>A0A0A0N596_STRRN</name>
<reference evidence="4 5" key="1">
    <citation type="journal article" date="2018" name="J. Biol. Chem.">
        <title>Discovery of the actinoplanic acid pathway in Streptomyces rapamycinicus reveals a genetically conserved synergism with rapamycin.</title>
        <authorList>
            <person name="Mrak P."/>
            <person name="Krastel P."/>
            <person name="Pivk Lukancic P."/>
            <person name="Tao J."/>
            <person name="Pistorius D."/>
            <person name="Moore C.M."/>
        </authorList>
    </citation>
    <scope>NUCLEOTIDE SEQUENCE [LARGE SCALE GENOMIC DNA]</scope>
    <source>
        <strain evidence="4 5">NRRL 5491</strain>
    </source>
</reference>
<dbReference type="Gene3D" id="3.20.130.10">
    <property type="entry name" value="Fe-S hydro-lyase, tartrate dehydratase beta-type, catalytic domain"/>
    <property type="match status" value="1"/>
</dbReference>
<organism evidence="4 5">
    <name type="scientific">Streptomyces rapamycinicus (strain ATCC 29253 / DSM 41530 / NRRL 5491 / AYB-994)</name>
    <name type="common">Streptomyces hygroscopicus (strain ATCC 29253)</name>
    <dbReference type="NCBI Taxonomy" id="1343740"/>
    <lineage>
        <taxon>Bacteria</taxon>
        <taxon>Bacillati</taxon>
        <taxon>Actinomycetota</taxon>
        <taxon>Actinomycetes</taxon>
        <taxon>Kitasatosporales</taxon>
        <taxon>Streptomycetaceae</taxon>
        <taxon>Streptomyces</taxon>
        <taxon>Streptomyces violaceusniger group</taxon>
    </lineage>
</organism>
<evidence type="ECO:0000313" key="5">
    <source>
        <dbReference type="Proteomes" id="UP000281594"/>
    </source>
</evidence>